<dbReference type="PANTHER" id="PTHR36175">
    <property type="entry name" value="CYANOPHYCINASE"/>
    <property type="match status" value="1"/>
</dbReference>
<evidence type="ECO:0000256" key="6">
    <source>
        <dbReference type="ARBA" id="ARBA00022670"/>
    </source>
</evidence>
<dbReference type="EC" id="3.4.15.6" evidence="4"/>
<organism evidence="9 10">
    <name type="scientific">Flammeovirga aprica JL-4</name>
    <dbReference type="NCBI Taxonomy" id="694437"/>
    <lineage>
        <taxon>Bacteria</taxon>
        <taxon>Pseudomonadati</taxon>
        <taxon>Bacteroidota</taxon>
        <taxon>Cytophagia</taxon>
        <taxon>Cytophagales</taxon>
        <taxon>Flammeovirgaceae</taxon>
        <taxon>Flammeovirga</taxon>
    </lineage>
</organism>
<keyword evidence="6" id="KW-0645">Protease</keyword>
<dbReference type="NCBIfam" id="TIGR02069">
    <property type="entry name" value="cyanophycinase"/>
    <property type="match status" value="1"/>
</dbReference>
<evidence type="ECO:0000256" key="4">
    <source>
        <dbReference type="ARBA" id="ARBA00013115"/>
    </source>
</evidence>
<reference evidence="9 10" key="1">
    <citation type="submission" date="2020-04" db="EMBL/GenBank/DDBJ databases">
        <title>Flammeovirga sp. SR4, a novel species isolated from seawater.</title>
        <authorList>
            <person name="Wang X."/>
        </authorList>
    </citation>
    <scope>NUCLEOTIDE SEQUENCE [LARGE SCALE GENOMIC DNA]</scope>
    <source>
        <strain evidence="9 10">ATCC 23126</strain>
    </source>
</reference>
<keyword evidence="7 9" id="KW-0378">Hydrolase</keyword>
<protein>
    <recommendedName>
        <fullName evidence="5">Cyanophycinase</fullName>
        <ecNumber evidence="4">3.4.15.6</ecNumber>
    </recommendedName>
</protein>
<keyword evidence="8" id="KW-0720">Serine protease</keyword>
<dbReference type="GO" id="GO:0008236">
    <property type="term" value="F:serine-type peptidase activity"/>
    <property type="evidence" value="ECO:0007669"/>
    <property type="project" value="UniProtKB-KW"/>
</dbReference>
<dbReference type="CDD" id="cd03145">
    <property type="entry name" value="GAT1_cyanophycinase"/>
    <property type="match status" value="1"/>
</dbReference>
<comment type="catalytic activity">
    <reaction evidence="1">
        <text>[L-4-(L-arginin-2-N-yl)aspartate](n) + H2O = [L-4-(L-arginin-2-N-yl)aspartate](n-1) + L-4-(L-arginin-2-N-yl)aspartate</text>
        <dbReference type="Rhea" id="RHEA:12845"/>
        <dbReference type="Rhea" id="RHEA-COMP:13728"/>
        <dbReference type="Rhea" id="RHEA-COMP:13734"/>
        <dbReference type="ChEBI" id="CHEBI:15377"/>
        <dbReference type="ChEBI" id="CHEBI:137986"/>
        <dbReference type="ChEBI" id="CHEBI:137991"/>
        <dbReference type="EC" id="3.4.15.6"/>
    </reaction>
</comment>
<evidence type="ECO:0000313" key="9">
    <source>
        <dbReference type="EMBL" id="NME69331.1"/>
    </source>
</evidence>
<dbReference type="GO" id="GO:0008241">
    <property type="term" value="F:peptidyl-dipeptidase activity"/>
    <property type="evidence" value="ECO:0007669"/>
    <property type="project" value="UniProtKB-EC"/>
</dbReference>
<keyword evidence="9" id="KW-0121">Carboxypeptidase</keyword>
<comment type="similarity">
    <text evidence="3">Belongs to the peptidase S51 family.</text>
</comment>
<sequence>MILFATSVVAQGKLFIIGGGKRPPALIQRLAEEANLKEGYGIVLAMSSIEPDTSSFYGIKQFKELGFTNVQSMFYTHENMPSSSALDSLKGAKLIYITGGDQNRFMKRIEGTGIYEAIHSCYENGGMIAGTSAGAAVMSHVMITGDEKNYPEYDDTGRTIESNNLIYSKGLGMLKNVIIDQHFIQRSRYNRLFSSVIEHPELKGIGIDESTAILVENNTAEVVGESQVILVEKPQHINTDKTKISTRKMNVSILRSGDKIKL</sequence>
<evidence type="ECO:0000256" key="3">
    <source>
        <dbReference type="ARBA" id="ARBA00006534"/>
    </source>
</evidence>
<dbReference type="Proteomes" id="UP000576082">
    <property type="component" value="Unassembled WGS sequence"/>
</dbReference>
<dbReference type="Pfam" id="PF03575">
    <property type="entry name" value="Peptidase_S51"/>
    <property type="match status" value="1"/>
</dbReference>
<gene>
    <name evidence="9" type="ORF">HHU12_15250</name>
</gene>
<dbReference type="EMBL" id="JABANE010000039">
    <property type="protein sequence ID" value="NME69331.1"/>
    <property type="molecule type" value="Genomic_DNA"/>
</dbReference>
<keyword evidence="10" id="KW-1185">Reference proteome</keyword>
<dbReference type="InterPro" id="IPR029062">
    <property type="entry name" value="Class_I_gatase-like"/>
</dbReference>
<dbReference type="RefSeq" id="WP_169657609.1">
    <property type="nucleotide sequence ID" value="NZ_JABANE010000039.1"/>
</dbReference>
<accession>A0A7X9RV91</accession>
<dbReference type="Gene3D" id="3.40.50.880">
    <property type="match status" value="1"/>
</dbReference>
<name>A0A7X9RV91_9BACT</name>
<dbReference type="SUPFAM" id="SSF52317">
    <property type="entry name" value="Class I glutamine amidotransferase-like"/>
    <property type="match status" value="1"/>
</dbReference>
<evidence type="ECO:0000256" key="7">
    <source>
        <dbReference type="ARBA" id="ARBA00022801"/>
    </source>
</evidence>
<dbReference type="AlphaFoldDB" id="A0A7X9RV91"/>
<comment type="caution">
    <text evidence="9">The sequence shown here is derived from an EMBL/GenBank/DDBJ whole genome shotgun (WGS) entry which is preliminary data.</text>
</comment>
<evidence type="ECO:0000256" key="8">
    <source>
        <dbReference type="ARBA" id="ARBA00022825"/>
    </source>
</evidence>
<evidence type="ECO:0000256" key="2">
    <source>
        <dbReference type="ARBA" id="ARBA00002039"/>
    </source>
</evidence>
<dbReference type="InterPro" id="IPR005320">
    <property type="entry name" value="Peptidase_S51"/>
</dbReference>
<comment type="function">
    <text evidence="2">Exopeptidase that catalyzes the hydrolytic cleavage of multi-L-arginyl-poly-L-aspartic acid (cyanophycin; a water-insoluble reserve polymer) into aspartate-arginine dipeptides.</text>
</comment>
<dbReference type="GO" id="GO:0006508">
    <property type="term" value="P:proteolysis"/>
    <property type="evidence" value="ECO:0007669"/>
    <property type="project" value="UniProtKB-KW"/>
</dbReference>
<dbReference type="PANTHER" id="PTHR36175:SF1">
    <property type="entry name" value="CYANOPHYCINASE"/>
    <property type="match status" value="1"/>
</dbReference>
<evidence type="ECO:0000313" key="10">
    <source>
        <dbReference type="Proteomes" id="UP000576082"/>
    </source>
</evidence>
<dbReference type="GO" id="GO:0004180">
    <property type="term" value="F:carboxypeptidase activity"/>
    <property type="evidence" value="ECO:0007669"/>
    <property type="project" value="UniProtKB-KW"/>
</dbReference>
<evidence type="ECO:0000256" key="5">
    <source>
        <dbReference type="ARBA" id="ARBA00015719"/>
    </source>
</evidence>
<evidence type="ECO:0000256" key="1">
    <source>
        <dbReference type="ARBA" id="ARBA00001092"/>
    </source>
</evidence>
<proteinExistence type="inferred from homology"/>
<dbReference type="InterPro" id="IPR011811">
    <property type="entry name" value="Peptidase_S51_cyanophycinase"/>
</dbReference>